<keyword evidence="2" id="KW-0472">Membrane</keyword>
<dbReference type="EMBL" id="LT599584">
    <property type="protein sequence ID" value="SBW84660.1"/>
    <property type="molecule type" value="Genomic_DNA"/>
</dbReference>
<gene>
    <name evidence="3" type="ORF">PVE_R2G0634</name>
</gene>
<accession>A0A1D3K8M5</accession>
<feature type="region of interest" description="Disordered" evidence="1">
    <location>
        <begin position="631"/>
        <end position="679"/>
    </location>
</feature>
<feature type="compositionally biased region" description="Low complexity" evidence="1">
    <location>
        <begin position="632"/>
        <end position="642"/>
    </location>
</feature>
<feature type="transmembrane region" description="Helical" evidence="2">
    <location>
        <begin position="446"/>
        <end position="466"/>
    </location>
</feature>
<feature type="region of interest" description="Disordered" evidence="1">
    <location>
        <begin position="292"/>
        <end position="317"/>
    </location>
</feature>
<proteinExistence type="predicted"/>
<feature type="transmembrane region" description="Helical" evidence="2">
    <location>
        <begin position="478"/>
        <end position="500"/>
    </location>
</feature>
<sequence length="679" mass="71957">MSDSTDIANYDYLQIVNSNFADLVSHYINMWQAYNQSFTMAAMNLCLWGGLAWVSLLTLKAPADKLKTAASAFGVVLLVAMLLQPGTYKIGPAGGSVGLSAGAGWSVSIIGNIYQLFKSALDSVNKETAMSLAFENAYHVTNEGTLKKFANSPVKEMYQDYIDKCQGALTATAGSTPNTRLVGQSVGLYGSTMINPTEVSQLSKEQYEEMEAGNKVGSASPMNALGLGLSINSWRRYFADSEVAEKVDAGRTALLNIPEDQNPFRGNNVKPGGYLLPSKEYWVRQYFPSKASEGSSEFDKTTDNADSSMYSNPQLTEGSSVAAGQEVRFYPKNCLQMYGMVTKAVQNWTDAIKAEVPMAQRSSYMRDQTEAQTLMIKNINNMIEQRDKFSDSSLPIIGSERRNGQDMNWGFSDAADSIMTKIQDVGKAFKEWMLTFKVPAMINGCAMLAGMMVVLFPVICVFAVFVNPSILISYVKILSFAFMIPFVNNLCLTMAATLLAMNGELMTGLTSGNIYENYPLLISAGTAQYIIFMALTAVEIVIAKMLIWDDVKGLSGFNPAGAASGMAATGGAVIGAAVKLGGAAMSLLGGPAKIAGALGRVASGAGSAASGAAGATTGAYRASNIVQALPKASAGSASQASKRLAKPSSPPAKPNLPALPPPSPPDPSGSATPKGPKKP</sequence>
<organism evidence="3 4">
    <name type="scientific">Pseudomonas veronii 1YdBTEX2</name>
    <dbReference type="NCBI Taxonomy" id="1295141"/>
    <lineage>
        <taxon>Bacteria</taxon>
        <taxon>Pseudomonadati</taxon>
        <taxon>Pseudomonadota</taxon>
        <taxon>Gammaproteobacteria</taxon>
        <taxon>Pseudomonadales</taxon>
        <taxon>Pseudomonadaceae</taxon>
        <taxon>Pseudomonas</taxon>
    </lineage>
</organism>
<feature type="compositionally biased region" description="Polar residues" evidence="1">
    <location>
        <begin position="304"/>
        <end position="317"/>
    </location>
</feature>
<keyword evidence="2" id="KW-0812">Transmembrane</keyword>
<reference evidence="4" key="1">
    <citation type="submission" date="2016-07" db="EMBL/GenBank/DDBJ databases">
        <authorList>
            <person name="Florea S."/>
            <person name="Webb J.S."/>
            <person name="Jaromczyk J."/>
            <person name="Schardl C.L."/>
        </authorList>
    </citation>
    <scope>NUCLEOTIDE SEQUENCE [LARGE SCALE GENOMIC DNA]</scope>
    <source>
        <strain evidence="4">1YdBTEX2</strain>
    </source>
</reference>
<evidence type="ECO:0000256" key="1">
    <source>
        <dbReference type="SAM" id="MobiDB-lite"/>
    </source>
</evidence>
<evidence type="ECO:0000313" key="4">
    <source>
        <dbReference type="Proteomes" id="UP000245431"/>
    </source>
</evidence>
<dbReference type="Proteomes" id="UP000245431">
    <property type="component" value="Chromosome PVE_r2"/>
</dbReference>
<feature type="transmembrane region" description="Helical" evidence="2">
    <location>
        <begin position="520"/>
        <end position="542"/>
    </location>
</feature>
<keyword evidence="2" id="KW-1133">Transmembrane helix</keyword>
<name>A0A1D3K8M5_PSEVE</name>
<feature type="compositionally biased region" description="Pro residues" evidence="1">
    <location>
        <begin position="648"/>
        <end position="667"/>
    </location>
</feature>
<evidence type="ECO:0000256" key="2">
    <source>
        <dbReference type="SAM" id="Phobius"/>
    </source>
</evidence>
<feature type="transmembrane region" description="Helical" evidence="2">
    <location>
        <begin position="38"/>
        <end position="59"/>
    </location>
</feature>
<dbReference type="AlphaFoldDB" id="A0A1D3K8M5"/>
<feature type="transmembrane region" description="Helical" evidence="2">
    <location>
        <begin position="66"/>
        <end position="83"/>
    </location>
</feature>
<protein>
    <submittedName>
        <fullName evidence="3">Membrane protein</fullName>
    </submittedName>
</protein>
<evidence type="ECO:0000313" key="3">
    <source>
        <dbReference type="EMBL" id="SBW84660.1"/>
    </source>
</evidence>